<dbReference type="PANTHER" id="PTHR30250">
    <property type="entry name" value="PST FAMILY PREDICTED COLANIC ACID TRANSPORTER"/>
    <property type="match status" value="1"/>
</dbReference>
<keyword evidence="8" id="KW-0614">Plasmid</keyword>
<evidence type="ECO:0000256" key="4">
    <source>
        <dbReference type="ARBA" id="ARBA00022692"/>
    </source>
</evidence>
<name>A0A5B8G0T3_9RHOB</name>
<feature type="transmembrane region" description="Helical" evidence="7">
    <location>
        <begin position="12"/>
        <end position="40"/>
    </location>
</feature>
<comment type="similarity">
    <text evidence="2">Belongs to the polysaccharide synthase family.</text>
</comment>
<feature type="transmembrane region" description="Helical" evidence="7">
    <location>
        <begin position="389"/>
        <end position="407"/>
    </location>
</feature>
<keyword evidence="6 7" id="KW-0472">Membrane</keyword>
<sequence>MKHDPRSLSERTAGAGIWLVAGKLASKAIDFLLLLILARLLGPQDFGLVAMALTVVLIVEAVLELPLMQSLVRVTDPSVAMFDTALTLGLLRGLVIAALLGALAWPVAALYQEPRLTALLLVLGLGPVMRGMMSPRMVLFMQRLDFRREAALDITGKTLALLVAAGLALGTGSYWAIAAGTVTTPVVTSSLSYVLAPHRPRLTLSEWHRFADMVGWNSLYQLFSAINWQMDKLMLGRFLEPGLFGRFSLANDLATIPYQAILVPLLRPLMAGFAPLAHAPEALGAAYCKASNAVVFVTGPLLLGLALMAGPAVRLALGPQWIEVAPMLTWLALCGLMPLPVRPMQSLAMVLDRTRYTTLQIVLEFAFKLPATLLGILWFGIWGAIVARALANLVVIVVSGLIVRRLIGLSLGRQAAAVWRPAAALVPMAGVLLAGGPWLAGIPVGVGLVAACALLAGAAMLVFLAVTLGLWRVFGRPGGIEAVVVARAARLPARVLRRR</sequence>
<keyword evidence="5 7" id="KW-1133">Transmembrane helix</keyword>
<dbReference type="Pfam" id="PF13440">
    <property type="entry name" value="Polysacc_synt_3"/>
    <property type="match status" value="1"/>
</dbReference>
<feature type="transmembrane region" description="Helical" evidence="7">
    <location>
        <begin position="446"/>
        <end position="471"/>
    </location>
</feature>
<evidence type="ECO:0000256" key="7">
    <source>
        <dbReference type="SAM" id="Phobius"/>
    </source>
</evidence>
<dbReference type="RefSeq" id="WP_138578688.1">
    <property type="nucleotide sequence ID" value="NZ_CP040822.1"/>
</dbReference>
<feature type="transmembrane region" description="Helical" evidence="7">
    <location>
        <begin position="79"/>
        <end position="105"/>
    </location>
</feature>
<feature type="transmembrane region" description="Helical" evidence="7">
    <location>
        <begin position="419"/>
        <end position="440"/>
    </location>
</feature>
<keyword evidence="9" id="KW-1185">Reference proteome</keyword>
<protein>
    <submittedName>
        <fullName evidence="8">Lipopolysaccharide biosynthesis protein</fullName>
    </submittedName>
</protein>
<gene>
    <name evidence="8" type="ORF">FDP22_22965</name>
</gene>
<geneLocation type="plasmid" evidence="9">
    <name>pd4m1d</name>
</geneLocation>
<comment type="subcellular location">
    <subcellularLocation>
        <location evidence="1">Cell membrane</location>
        <topology evidence="1">Multi-pass membrane protein</topology>
    </subcellularLocation>
</comment>
<dbReference type="PANTHER" id="PTHR30250:SF10">
    <property type="entry name" value="LIPOPOLYSACCHARIDE BIOSYNTHESIS PROTEIN WZXC"/>
    <property type="match status" value="1"/>
</dbReference>
<feature type="transmembrane region" description="Helical" evidence="7">
    <location>
        <begin position="293"/>
        <end position="312"/>
    </location>
</feature>
<evidence type="ECO:0000256" key="1">
    <source>
        <dbReference type="ARBA" id="ARBA00004651"/>
    </source>
</evidence>
<dbReference type="OrthoDB" id="9770347at2"/>
<feature type="transmembrane region" description="Helical" evidence="7">
    <location>
        <begin position="46"/>
        <end position="67"/>
    </location>
</feature>
<keyword evidence="3" id="KW-1003">Cell membrane</keyword>
<evidence type="ECO:0000256" key="6">
    <source>
        <dbReference type="ARBA" id="ARBA00023136"/>
    </source>
</evidence>
<accession>A0A5B8G0T3</accession>
<organism evidence="8 9">
    <name type="scientific">Paroceanicella profunda</name>
    <dbReference type="NCBI Taxonomy" id="2579971"/>
    <lineage>
        <taxon>Bacteria</taxon>
        <taxon>Pseudomonadati</taxon>
        <taxon>Pseudomonadota</taxon>
        <taxon>Alphaproteobacteria</taxon>
        <taxon>Rhodobacterales</taxon>
        <taxon>Paracoccaceae</taxon>
        <taxon>Paroceanicella</taxon>
    </lineage>
</organism>
<evidence type="ECO:0000256" key="5">
    <source>
        <dbReference type="ARBA" id="ARBA00022989"/>
    </source>
</evidence>
<dbReference type="InterPro" id="IPR050833">
    <property type="entry name" value="Poly_Biosynth_Transport"/>
</dbReference>
<feature type="transmembrane region" description="Helical" evidence="7">
    <location>
        <begin position="361"/>
        <end position="383"/>
    </location>
</feature>
<dbReference type="Proteomes" id="UP000305888">
    <property type="component" value="Plasmid pD4M1D"/>
</dbReference>
<dbReference type="KEGG" id="ppru:FDP22_22965"/>
<feature type="transmembrane region" description="Helical" evidence="7">
    <location>
        <begin position="324"/>
        <end position="341"/>
    </location>
</feature>
<dbReference type="AlphaFoldDB" id="A0A5B8G0T3"/>
<evidence type="ECO:0000256" key="2">
    <source>
        <dbReference type="ARBA" id="ARBA00007430"/>
    </source>
</evidence>
<dbReference type="GO" id="GO:0005886">
    <property type="term" value="C:plasma membrane"/>
    <property type="evidence" value="ECO:0007669"/>
    <property type="project" value="UniProtKB-SubCell"/>
</dbReference>
<feature type="transmembrane region" description="Helical" evidence="7">
    <location>
        <begin position="117"/>
        <end position="138"/>
    </location>
</feature>
<reference evidence="8 9" key="1">
    <citation type="submission" date="2019-06" db="EMBL/GenBank/DDBJ databases">
        <title>Genome sequence of Rhodobacteraceae bacterium D4M1.</title>
        <authorList>
            <person name="Cao J."/>
        </authorList>
    </citation>
    <scope>NUCLEOTIDE SEQUENCE [LARGE SCALE GENOMIC DNA]</scope>
    <source>
        <strain evidence="8 9">D4M1</strain>
        <plasmid evidence="9">pd4m1d</plasmid>
    </source>
</reference>
<dbReference type="EMBL" id="CP040822">
    <property type="protein sequence ID" value="QDL94736.1"/>
    <property type="molecule type" value="Genomic_DNA"/>
</dbReference>
<evidence type="ECO:0000256" key="3">
    <source>
        <dbReference type="ARBA" id="ARBA00022475"/>
    </source>
</evidence>
<proteinExistence type="inferred from homology"/>
<keyword evidence="4 7" id="KW-0812">Transmembrane</keyword>
<evidence type="ECO:0000313" key="8">
    <source>
        <dbReference type="EMBL" id="QDL94736.1"/>
    </source>
</evidence>
<evidence type="ECO:0000313" key="9">
    <source>
        <dbReference type="Proteomes" id="UP000305888"/>
    </source>
</evidence>